<dbReference type="EMBL" id="RBUY01000070">
    <property type="protein sequence ID" value="RMV76463.1"/>
    <property type="molecule type" value="Genomic_DNA"/>
</dbReference>
<dbReference type="AlphaFoldDB" id="A0A3M6F7N4"/>
<feature type="transmembrane region" description="Helical" evidence="1">
    <location>
        <begin position="7"/>
        <end position="29"/>
    </location>
</feature>
<sequence length="227" mass="25158">MRSSNFYLVLFAAILLAAFTIIINAHAFYEYISLIFSYNDQPGAVTNSDELIASVNANAAALILYFGLGTVIFALGVYSLLVYIHFYSIEKKINKDVKGFYFAKFLSILIPIVMLLMIAAKAKTDFQFAFIAMELVHSILQGLLILVSMFLLVGISMIYKDYVRPRIKAAYSIACLVAEHGYAAFNELLAKASSTKLIGIFRAIFVAVFAGVVCKYLVYESVITLLS</sequence>
<evidence type="ECO:0000256" key="1">
    <source>
        <dbReference type="SAM" id="Phobius"/>
    </source>
</evidence>
<protein>
    <submittedName>
        <fullName evidence="2">Uncharacterized protein</fullName>
    </submittedName>
</protein>
<accession>A0A3M6F7N4</accession>
<gene>
    <name evidence="2" type="ORF">ALP05_00683</name>
</gene>
<comment type="caution">
    <text evidence="2">The sequence shown here is derived from an EMBL/GenBank/DDBJ whole genome shotgun (WGS) entry which is preliminary data.</text>
</comment>
<proteinExistence type="predicted"/>
<keyword evidence="1" id="KW-0472">Membrane</keyword>
<organism evidence="2 3">
    <name type="scientific">Pseudomonas caricapapayae</name>
    <dbReference type="NCBI Taxonomy" id="46678"/>
    <lineage>
        <taxon>Bacteria</taxon>
        <taxon>Pseudomonadati</taxon>
        <taxon>Pseudomonadota</taxon>
        <taxon>Gammaproteobacteria</taxon>
        <taxon>Pseudomonadales</taxon>
        <taxon>Pseudomonadaceae</taxon>
        <taxon>Pseudomonas</taxon>
    </lineage>
</organism>
<name>A0A3M6F7N4_9PSED</name>
<feature type="transmembrane region" description="Helical" evidence="1">
    <location>
        <begin position="62"/>
        <end position="87"/>
    </location>
</feature>
<reference evidence="2 3" key="1">
    <citation type="submission" date="2018-08" db="EMBL/GenBank/DDBJ databases">
        <title>Recombination of ecologically and evolutionarily significant loci maintains genetic cohesion in the Pseudomonas syringae species complex.</title>
        <authorList>
            <person name="Dillon M."/>
            <person name="Thakur S."/>
            <person name="Almeida R.N.D."/>
            <person name="Weir B.S."/>
            <person name="Guttman D.S."/>
        </authorList>
    </citation>
    <scope>NUCLEOTIDE SEQUENCE [LARGE SCALE GENOMIC DNA]</scope>
    <source>
        <strain evidence="2 3">ICMP 7496</strain>
    </source>
</reference>
<feature type="transmembrane region" description="Helical" evidence="1">
    <location>
        <begin position="99"/>
        <end position="119"/>
    </location>
</feature>
<dbReference type="Proteomes" id="UP000269872">
    <property type="component" value="Unassembled WGS sequence"/>
</dbReference>
<feature type="transmembrane region" description="Helical" evidence="1">
    <location>
        <begin position="139"/>
        <end position="159"/>
    </location>
</feature>
<keyword evidence="1" id="KW-0812">Transmembrane</keyword>
<dbReference type="RefSeq" id="WP_122340044.1">
    <property type="nucleotide sequence ID" value="NZ_RBUY01000070.1"/>
</dbReference>
<keyword evidence="1" id="KW-1133">Transmembrane helix</keyword>
<evidence type="ECO:0000313" key="3">
    <source>
        <dbReference type="Proteomes" id="UP000269872"/>
    </source>
</evidence>
<evidence type="ECO:0000313" key="2">
    <source>
        <dbReference type="EMBL" id="RMV76463.1"/>
    </source>
</evidence>
<feature type="transmembrane region" description="Helical" evidence="1">
    <location>
        <begin position="197"/>
        <end position="218"/>
    </location>
</feature>